<evidence type="ECO:0000313" key="2">
    <source>
        <dbReference type="EMBL" id="CEP27032.1"/>
    </source>
</evidence>
<dbReference type="RefSeq" id="WP_013160654.1">
    <property type="nucleotide sequence ID" value="NZ_CP010341.1"/>
</dbReference>
<dbReference type="SUPFAM" id="SSF55486">
    <property type="entry name" value="Metalloproteases ('zincins'), catalytic domain"/>
    <property type="match status" value="1"/>
</dbReference>
<dbReference type="Pfam" id="PF06262">
    <property type="entry name" value="Zincin_1"/>
    <property type="match status" value="1"/>
</dbReference>
<sequence length="146" mass="16079">MRTRDRHGRGLRGPLALPNPYTHRPMPVPQAPRGTRLFLACVEDAIARVASHAPDVIRNVDIGVDEVPDVRALWSNGDYGDAIPLASATDAQPGQNARIVLFRRPLEHRAADQSQLRELVHETLVDQLVALTGRSIDEIDPDDGDQ</sequence>
<organism evidence="2">
    <name type="scientific">Propionibacterium freudenreichii subsp. freudenreichii</name>
    <dbReference type="NCBI Taxonomy" id="66712"/>
    <lineage>
        <taxon>Bacteria</taxon>
        <taxon>Bacillati</taxon>
        <taxon>Actinomycetota</taxon>
        <taxon>Actinomycetes</taxon>
        <taxon>Propionibacteriales</taxon>
        <taxon>Propionibacteriaceae</taxon>
        <taxon>Propionibacterium</taxon>
    </lineage>
</organism>
<evidence type="ECO:0000256" key="1">
    <source>
        <dbReference type="SAM" id="MobiDB-lite"/>
    </source>
</evidence>
<protein>
    <recommendedName>
        <fullName evidence="3">Zinicin-like metallopeptidase</fullName>
    </recommendedName>
</protein>
<dbReference type="CDD" id="cd12954">
    <property type="entry name" value="MMP_TTHA0227_like_1"/>
    <property type="match status" value="1"/>
</dbReference>
<feature type="region of interest" description="Disordered" evidence="1">
    <location>
        <begin position="1"/>
        <end position="25"/>
    </location>
</feature>
<dbReference type="EMBL" id="LM676427">
    <property type="protein sequence ID" value="CEP27032.1"/>
    <property type="molecule type" value="Genomic_DNA"/>
</dbReference>
<dbReference type="InterPro" id="IPR038555">
    <property type="entry name" value="Zincin_1_sf"/>
</dbReference>
<dbReference type="AlphaFoldDB" id="A0A068VPB3"/>
<dbReference type="Gene3D" id="3.30.2010.20">
    <property type="match status" value="1"/>
</dbReference>
<dbReference type="PATRIC" id="fig|66712.6.peg.730"/>
<dbReference type="KEGG" id="pfre:RM25_0705"/>
<reference evidence="2" key="1">
    <citation type="submission" date="2014-08" db="EMBL/GenBank/DDBJ databases">
        <authorList>
            <person name="Falentin Helene"/>
        </authorList>
    </citation>
    <scope>NUCLEOTIDE SEQUENCE</scope>
</reference>
<gene>
    <name evidence="2" type="ORF">PFCIRM138_11510</name>
</gene>
<evidence type="ECO:0008006" key="3">
    <source>
        <dbReference type="Google" id="ProtNLM"/>
    </source>
</evidence>
<proteinExistence type="predicted"/>
<feature type="compositionally biased region" description="Basic residues" evidence="1">
    <location>
        <begin position="1"/>
        <end position="10"/>
    </location>
</feature>
<dbReference type="InterPro" id="IPR010428">
    <property type="entry name" value="Zincin_1"/>
</dbReference>
<name>A0A068VPB3_PROFF</name>
<accession>A0A068VPB3</accession>
<dbReference type="GeneID" id="61222569"/>